<dbReference type="InterPro" id="IPR036291">
    <property type="entry name" value="NAD(P)-bd_dom_sf"/>
</dbReference>
<dbReference type="Gene3D" id="3.40.50.720">
    <property type="entry name" value="NAD(P)-binding Rossmann-like Domain"/>
    <property type="match status" value="1"/>
</dbReference>
<dbReference type="PANTHER" id="PTHR43544">
    <property type="entry name" value="SHORT-CHAIN DEHYDROGENASE/REDUCTASE"/>
    <property type="match status" value="1"/>
</dbReference>
<dbReference type="Proteomes" id="UP001147830">
    <property type="component" value="Unassembled WGS sequence"/>
</dbReference>
<evidence type="ECO:0000313" key="1">
    <source>
        <dbReference type="EMBL" id="MCT7359519.1"/>
    </source>
</evidence>
<dbReference type="InterPro" id="IPR002347">
    <property type="entry name" value="SDR_fam"/>
</dbReference>
<gene>
    <name evidence="1" type="ORF">NYR02_10835</name>
</gene>
<protein>
    <submittedName>
        <fullName evidence="1">SDR family NAD(P)-dependent oxidoreductase</fullName>
    </submittedName>
</protein>
<dbReference type="EMBL" id="JAOANI010000019">
    <property type="protein sequence ID" value="MCT7359519.1"/>
    <property type="molecule type" value="Genomic_DNA"/>
</dbReference>
<sequence length="245" mass="27046">MRTLWIAGCGSEIAKALIEHWQSPNQGQGQGKSQHQTVRVISSGRGPDSAASVHCQTDTREPHSVSELQAFIRREGTPDAVIVCNGILHNPQNGPEKSLQELGADWLQHSLQSNVISHIHTAQALAPFIKRDSQLRWLSLSAMVGSISDNQLGGWYSYRMSKAALNMFIKNLSIEWQRKAPQCLVAAVHPGTTNTSLSAPFQQNIAAGKLYTPQQTAQRISDVLLNLQPEQHGHLLHWDGRVLPY</sequence>
<dbReference type="Pfam" id="PF00106">
    <property type="entry name" value="adh_short"/>
    <property type="match status" value="1"/>
</dbReference>
<comment type="caution">
    <text evidence="1">The sequence shown here is derived from an EMBL/GenBank/DDBJ whole genome shotgun (WGS) entry which is preliminary data.</text>
</comment>
<dbReference type="AlphaFoldDB" id="A0A9X2WFV8"/>
<name>A0A9X2WFV8_9GAMM</name>
<reference evidence="1" key="1">
    <citation type="journal article" date="2022" name="Front. Microbiol.">
        <title>Genome-based taxonomic rearrangement of Oceanobacter-related bacteria including the description of Thalassolituus hydrocarbonoclasticus sp. nov. and Thalassolituus pacificus sp. nov. and emended description of the genus Thalassolituus.</title>
        <authorList>
            <person name="Dong C."/>
            <person name="Wei L."/>
            <person name="Wang J."/>
            <person name="Lai Q."/>
            <person name="Huang Z."/>
            <person name="Shao Z."/>
        </authorList>
    </citation>
    <scope>NUCLEOTIDE SEQUENCE</scope>
    <source>
        <strain evidence="1">59MF3M-4</strain>
    </source>
</reference>
<accession>A0A9X2WFV8</accession>
<dbReference type="PANTHER" id="PTHR43544:SF12">
    <property type="entry name" value="NAD(P)-BINDING ROSSMANN-FOLD SUPERFAMILY PROTEIN"/>
    <property type="match status" value="1"/>
</dbReference>
<proteinExistence type="predicted"/>
<dbReference type="RefSeq" id="WP_260976387.1">
    <property type="nucleotide sequence ID" value="NZ_JAOANI010000019.1"/>
</dbReference>
<reference evidence="1" key="2">
    <citation type="submission" date="2022-08" db="EMBL/GenBank/DDBJ databases">
        <authorList>
            <person name="Dong C."/>
        </authorList>
    </citation>
    <scope>NUCLEOTIDE SEQUENCE</scope>
    <source>
        <strain evidence="1">59MF3M-4</strain>
    </source>
</reference>
<keyword evidence="2" id="KW-1185">Reference proteome</keyword>
<organism evidence="1 2">
    <name type="scientific">Thalassolituus pacificus</name>
    <dbReference type="NCBI Taxonomy" id="2975440"/>
    <lineage>
        <taxon>Bacteria</taxon>
        <taxon>Pseudomonadati</taxon>
        <taxon>Pseudomonadota</taxon>
        <taxon>Gammaproteobacteria</taxon>
        <taxon>Oceanospirillales</taxon>
        <taxon>Oceanospirillaceae</taxon>
        <taxon>Thalassolituus</taxon>
    </lineage>
</organism>
<evidence type="ECO:0000313" key="2">
    <source>
        <dbReference type="Proteomes" id="UP001147830"/>
    </source>
</evidence>
<dbReference type="GO" id="GO:0005737">
    <property type="term" value="C:cytoplasm"/>
    <property type="evidence" value="ECO:0007669"/>
    <property type="project" value="TreeGrafter"/>
</dbReference>
<dbReference type="GO" id="GO:0016491">
    <property type="term" value="F:oxidoreductase activity"/>
    <property type="evidence" value="ECO:0007669"/>
    <property type="project" value="TreeGrafter"/>
</dbReference>
<dbReference type="InterPro" id="IPR051468">
    <property type="entry name" value="Fungal_SecMetab_SDRs"/>
</dbReference>
<dbReference type="SUPFAM" id="SSF51735">
    <property type="entry name" value="NAD(P)-binding Rossmann-fold domains"/>
    <property type="match status" value="1"/>
</dbReference>